<evidence type="ECO:0000313" key="2">
    <source>
        <dbReference type="Proteomes" id="UP000679498"/>
    </source>
</evidence>
<reference evidence="1 2" key="1">
    <citation type="submission" date="2021-05" db="EMBL/GenBank/DDBJ databases">
        <title>Biocontrol using Exiguobacterium acetylicum SI17 against litchi downy blight caused by Peronophythora litchii.</title>
        <authorList>
            <person name="Zheng L."/>
        </authorList>
    </citation>
    <scope>NUCLEOTIDE SEQUENCE [LARGE SCALE GENOMIC DNA]</scope>
    <source>
        <strain evidence="1 2">SI17</strain>
    </source>
</reference>
<gene>
    <name evidence="1" type="ORF">KKI46_04025</name>
</gene>
<proteinExistence type="predicted"/>
<dbReference type="EMBL" id="CP075897">
    <property type="protein sequence ID" value="QWB30835.1"/>
    <property type="molecule type" value="Genomic_DNA"/>
</dbReference>
<name>A0ABX8GB37_EXIAC</name>
<keyword evidence="2" id="KW-1185">Reference proteome</keyword>
<accession>A0ABX8GB37</accession>
<protein>
    <submittedName>
        <fullName evidence="1">Uncharacterized protein</fullName>
    </submittedName>
</protein>
<dbReference type="Proteomes" id="UP000679498">
    <property type="component" value="Chromosome"/>
</dbReference>
<organism evidence="1 2">
    <name type="scientific">Exiguobacterium acetylicum</name>
    <name type="common">Brevibacterium acetylicum</name>
    <dbReference type="NCBI Taxonomy" id="41170"/>
    <lineage>
        <taxon>Bacteria</taxon>
        <taxon>Bacillati</taxon>
        <taxon>Bacillota</taxon>
        <taxon>Bacilli</taxon>
        <taxon>Bacillales</taxon>
        <taxon>Bacillales Family XII. Incertae Sedis</taxon>
        <taxon>Exiguobacterium</taxon>
    </lineage>
</organism>
<evidence type="ECO:0000313" key="1">
    <source>
        <dbReference type="EMBL" id="QWB30835.1"/>
    </source>
</evidence>
<sequence length="51" mass="5586">MEILLMTGVTVLLGGGVGFLTHVVKMERRQQATTVTSKNEQVAYPALRLVK</sequence>
<dbReference type="RefSeq" id="WP_167507527.1">
    <property type="nucleotide sequence ID" value="NZ_CP030931.1"/>
</dbReference>
<dbReference type="GeneID" id="88810823"/>